<evidence type="ECO:0000313" key="7">
    <source>
        <dbReference type="Proteomes" id="UP000027746"/>
    </source>
</evidence>
<evidence type="ECO:0000256" key="4">
    <source>
        <dbReference type="ARBA" id="ARBA00023136"/>
    </source>
</evidence>
<feature type="transmembrane region" description="Helical" evidence="5">
    <location>
        <begin position="20"/>
        <end position="38"/>
    </location>
</feature>
<keyword evidence="2 5" id="KW-0812">Transmembrane</keyword>
<accession>A0A073IYH9</accession>
<dbReference type="Proteomes" id="UP000027746">
    <property type="component" value="Unassembled WGS sequence"/>
</dbReference>
<feature type="transmembrane region" description="Helical" evidence="5">
    <location>
        <begin position="43"/>
        <end position="59"/>
    </location>
</feature>
<dbReference type="InterPro" id="IPR007792">
    <property type="entry name" value="T4SS_VirB3/TrbD/AvhB"/>
</dbReference>
<sequence length="92" mass="10270">MAERSPLFLGLARPPKYLGLPVGYLMVLATGVVLPFIWTKSMVFFLIGLVAYPLLWFVADREPHFFEVLRVSYGSVRPTKNRALHGGDSFGA</sequence>
<reference evidence="6 7" key="1">
    <citation type="submission" date="2014-01" db="EMBL/GenBank/DDBJ databases">
        <title>Sulfitobacter sp. H3 (MCCC 1A00686) Genome Sequencing.</title>
        <authorList>
            <person name="Lai Q."/>
            <person name="Hong Z."/>
        </authorList>
    </citation>
    <scope>NUCLEOTIDE SEQUENCE [LARGE SCALE GENOMIC DNA]</scope>
    <source>
        <strain evidence="6 7">H3</strain>
    </source>
</reference>
<name>A0A073IYH9_9RHOB</name>
<keyword evidence="4 5" id="KW-0472">Membrane</keyword>
<dbReference type="GO" id="GO:0016020">
    <property type="term" value="C:membrane"/>
    <property type="evidence" value="ECO:0007669"/>
    <property type="project" value="UniProtKB-SubCell"/>
</dbReference>
<dbReference type="AlphaFoldDB" id="A0A073IYH9"/>
<evidence type="ECO:0000256" key="3">
    <source>
        <dbReference type="ARBA" id="ARBA00022989"/>
    </source>
</evidence>
<evidence type="ECO:0000256" key="5">
    <source>
        <dbReference type="SAM" id="Phobius"/>
    </source>
</evidence>
<dbReference type="EMBL" id="JAMD01000013">
    <property type="protein sequence ID" value="KEJ94496.1"/>
    <property type="molecule type" value="Genomic_DNA"/>
</dbReference>
<dbReference type="RefSeq" id="WP_037929748.1">
    <property type="nucleotide sequence ID" value="NZ_JAMD01000013.1"/>
</dbReference>
<dbReference type="OrthoDB" id="7923381at2"/>
<comment type="caution">
    <text evidence="6">The sequence shown here is derived from an EMBL/GenBank/DDBJ whole genome shotgun (WGS) entry which is preliminary data.</text>
</comment>
<proteinExistence type="predicted"/>
<organism evidence="6 7">
    <name type="scientific">Pseudosulfitobacter pseudonitzschiae</name>
    <dbReference type="NCBI Taxonomy" id="1402135"/>
    <lineage>
        <taxon>Bacteria</taxon>
        <taxon>Pseudomonadati</taxon>
        <taxon>Pseudomonadota</taxon>
        <taxon>Alphaproteobacteria</taxon>
        <taxon>Rhodobacterales</taxon>
        <taxon>Roseobacteraceae</taxon>
        <taxon>Pseudosulfitobacter</taxon>
    </lineage>
</organism>
<keyword evidence="3 5" id="KW-1133">Transmembrane helix</keyword>
<evidence type="ECO:0000256" key="2">
    <source>
        <dbReference type="ARBA" id="ARBA00022692"/>
    </source>
</evidence>
<keyword evidence="7" id="KW-1185">Reference proteome</keyword>
<dbReference type="Pfam" id="PF05101">
    <property type="entry name" value="VirB3"/>
    <property type="match status" value="1"/>
</dbReference>
<evidence type="ECO:0000313" key="6">
    <source>
        <dbReference type="EMBL" id="KEJ94496.1"/>
    </source>
</evidence>
<gene>
    <name evidence="6" type="ORF">SUH3_06550</name>
</gene>
<comment type="subcellular location">
    <subcellularLocation>
        <location evidence="1">Membrane</location>
    </subcellularLocation>
</comment>
<protein>
    <submittedName>
        <fullName evidence="6">Type IV secretion protein VirB3</fullName>
    </submittedName>
</protein>
<evidence type="ECO:0000256" key="1">
    <source>
        <dbReference type="ARBA" id="ARBA00004370"/>
    </source>
</evidence>